<dbReference type="Proteomes" id="UP001153712">
    <property type="component" value="Chromosome 2"/>
</dbReference>
<reference evidence="1" key="1">
    <citation type="submission" date="2022-01" db="EMBL/GenBank/DDBJ databases">
        <authorList>
            <person name="King R."/>
        </authorList>
    </citation>
    <scope>NUCLEOTIDE SEQUENCE</scope>
</reference>
<evidence type="ECO:0000313" key="1">
    <source>
        <dbReference type="EMBL" id="CAG9859626.1"/>
    </source>
</evidence>
<protein>
    <submittedName>
        <fullName evidence="1">Uncharacterized protein</fullName>
    </submittedName>
</protein>
<keyword evidence="2" id="KW-1185">Reference proteome</keyword>
<accession>A0A9N9TK17</accession>
<organism evidence="1 2">
    <name type="scientific">Phyllotreta striolata</name>
    <name type="common">Striped flea beetle</name>
    <name type="synonym">Crioceris striolata</name>
    <dbReference type="NCBI Taxonomy" id="444603"/>
    <lineage>
        <taxon>Eukaryota</taxon>
        <taxon>Metazoa</taxon>
        <taxon>Ecdysozoa</taxon>
        <taxon>Arthropoda</taxon>
        <taxon>Hexapoda</taxon>
        <taxon>Insecta</taxon>
        <taxon>Pterygota</taxon>
        <taxon>Neoptera</taxon>
        <taxon>Endopterygota</taxon>
        <taxon>Coleoptera</taxon>
        <taxon>Polyphaga</taxon>
        <taxon>Cucujiformia</taxon>
        <taxon>Chrysomeloidea</taxon>
        <taxon>Chrysomelidae</taxon>
        <taxon>Galerucinae</taxon>
        <taxon>Alticini</taxon>
        <taxon>Phyllotreta</taxon>
    </lineage>
</organism>
<name>A0A9N9TK17_PHYSR</name>
<dbReference type="AlphaFoldDB" id="A0A9N9TK17"/>
<gene>
    <name evidence="1" type="ORF">PHYEVI_LOCUS6000</name>
</gene>
<sequence length="213" mass="23841">MFWVLLVEIDSSAGYRICIKKVYHPSIDSSEKPMTFVPQFNQSKIGRPTHDISLPVRSTTSQSPEHLYTFYNPIARLGRRARSARLSFWAPLVVFSLSFAMGERGSAIDPLSLRFECPAAEDPNLPDLSLHDNSKRNSLVADFSGFLQPTEIVPSANSDRDPSEEFSVGVCYKGAASSVWLNHHQARFAPHQPDPKGTSERDFVQRELDICEG</sequence>
<proteinExistence type="predicted"/>
<evidence type="ECO:0000313" key="2">
    <source>
        <dbReference type="Proteomes" id="UP001153712"/>
    </source>
</evidence>
<dbReference type="EMBL" id="OU900095">
    <property type="protein sequence ID" value="CAG9859626.1"/>
    <property type="molecule type" value="Genomic_DNA"/>
</dbReference>